<feature type="compositionally biased region" description="Low complexity" evidence="1">
    <location>
        <begin position="542"/>
        <end position="569"/>
    </location>
</feature>
<feature type="region of interest" description="Disordered" evidence="1">
    <location>
        <begin position="374"/>
        <end position="437"/>
    </location>
</feature>
<sequence length="739" mass="77292">MKASLQPSPSASSSSPSVDVWVSGSAPFPLKTSRGHISPVASSSSSPHLHHISSLSGRSPSFTPSSYSSAVLSSASSSSSSTFSSYTGLAGEIRCVLSSSSPSSSISAFYHPVFSPSSFDKIHSPCASSSSASSSSASPHSSSFLPLSPSLSSHSSLYSSSPLVTFPLIHGGRRGVAPFAVSLSSQETSLSITQGRDDEQKETPPSDLPCAPPTVLKNNEENERTAEIPSKEGDSCLLGERTEKIVKVSEDKRKQKEDTKMTGASGGGGASNEDEDEDGRVVKKRRKSSVRHEGIENLERGQEGSCVVPAKNRWLSLMDEGEKDKGHNENAREEGREGEKGKGGREGAKEGAVQDCSGVCTPENFFEYKKVVEKTADTESSGSGGGGSLLSGSRRTEKFVVGEDDVIKKGREIEESRHHCSSPPDRGRTAPSSTILGCLSSDVSHVRRKVEEASLSQVYLQSTSRSCPQGGPGFSNTSTTLQSSEESPSVRRSPSDFCSSECDSSSTSGSSSLPLLSVSSSVVASSGVCTPEEPQPPGVPTSSSSSSSSSFRGSLPPQGGAPSSAPPSQIDETSNSFQSGDISAVSQSSDAGLELTSGDVSSSCSRNHSFRVRVTKSKRRDRRHSRQKSLATSKAFEHSPSVPLSGEGEGLGSSKKGVKGEGISRSPSITKSLPACVVLGYGATMPDREISGTSLIGLINLGGGSCFLNAVLQCLANFQPLRDFYLQWSDTLPPREVLG</sequence>
<feature type="compositionally biased region" description="Polar residues" evidence="1">
    <location>
        <begin position="570"/>
        <end position="590"/>
    </location>
</feature>
<feature type="compositionally biased region" description="Basic residues" evidence="1">
    <location>
        <begin position="608"/>
        <end position="627"/>
    </location>
</feature>
<gene>
    <name evidence="3" type="ORF">CSUI_008595</name>
</gene>
<accession>A0A2C6KJ54</accession>
<dbReference type="VEuPathDB" id="ToxoDB:CSUI_008595"/>
<dbReference type="GO" id="GO:0016787">
    <property type="term" value="F:hydrolase activity"/>
    <property type="evidence" value="ECO:0007669"/>
    <property type="project" value="UniProtKB-KW"/>
</dbReference>
<feature type="compositionally biased region" description="Polar residues" evidence="1">
    <location>
        <begin position="598"/>
        <end position="607"/>
    </location>
</feature>
<protein>
    <submittedName>
        <fullName evidence="3">Ubiquitin carboxyl-terminal hydrolase</fullName>
    </submittedName>
</protein>
<feature type="compositionally biased region" description="Basic and acidic residues" evidence="1">
    <location>
        <begin position="195"/>
        <end position="204"/>
    </location>
</feature>
<keyword evidence="3" id="KW-0378">Hydrolase</keyword>
<feature type="compositionally biased region" description="Polar residues" evidence="1">
    <location>
        <begin position="184"/>
        <end position="194"/>
    </location>
</feature>
<comment type="caution">
    <text evidence="3">The sequence shown here is derived from an EMBL/GenBank/DDBJ whole genome shotgun (WGS) entry which is preliminary data.</text>
</comment>
<dbReference type="GeneID" id="94431934"/>
<dbReference type="EMBL" id="MIGC01004858">
    <property type="protein sequence ID" value="PHJ17587.1"/>
    <property type="molecule type" value="Genomic_DNA"/>
</dbReference>
<evidence type="ECO:0000256" key="1">
    <source>
        <dbReference type="SAM" id="MobiDB-lite"/>
    </source>
</evidence>
<feature type="compositionally biased region" description="Basic and acidic residues" evidence="1">
    <location>
        <begin position="394"/>
        <end position="418"/>
    </location>
</feature>
<dbReference type="Gene3D" id="3.90.70.10">
    <property type="entry name" value="Cysteine proteinases"/>
    <property type="match status" value="1"/>
</dbReference>
<feature type="domain" description="USP" evidence="2">
    <location>
        <begin position="696"/>
        <end position="739"/>
    </location>
</feature>
<organism evidence="3 4">
    <name type="scientific">Cystoisospora suis</name>
    <dbReference type="NCBI Taxonomy" id="483139"/>
    <lineage>
        <taxon>Eukaryota</taxon>
        <taxon>Sar</taxon>
        <taxon>Alveolata</taxon>
        <taxon>Apicomplexa</taxon>
        <taxon>Conoidasida</taxon>
        <taxon>Coccidia</taxon>
        <taxon>Eucoccidiorida</taxon>
        <taxon>Eimeriorina</taxon>
        <taxon>Sarcocystidae</taxon>
        <taxon>Cystoisospora</taxon>
    </lineage>
</organism>
<feature type="compositionally biased region" description="Basic and acidic residues" evidence="1">
    <location>
        <begin position="320"/>
        <end position="349"/>
    </location>
</feature>
<feature type="region of interest" description="Disordered" evidence="1">
    <location>
        <begin position="122"/>
        <end position="158"/>
    </location>
</feature>
<feature type="non-terminal residue" evidence="3">
    <location>
        <position position="739"/>
    </location>
</feature>
<evidence type="ECO:0000259" key="2">
    <source>
        <dbReference type="PROSITE" id="PS50235"/>
    </source>
</evidence>
<dbReference type="InterPro" id="IPR038765">
    <property type="entry name" value="Papain-like_cys_pep_sf"/>
</dbReference>
<feature type="compositionally biased region" description="Basic and acidic residues" evidence="1">
    <location>
        <begin position="218"/>
        <end position="260"/>
    </location>
</feature>
<feature type="region of interest" description="Disordered" evidence="1">
    <location>
        <begin position="184"/>
        <end position="352"/>
    </location>
</feature>
<dbReference type="PROSITE" id="PS50235">
    <property type="entry name" value="USP_3"/>
    <property type="match status" value="1"/>
</dbReference>
<name>A0A2C6KJ54_9APIC</name>
<dbReference type="Proteomes" id="UP000221165">
    <property type="component" value="Unassembled WGS sequence"/>
</dbReference>
<feature type="compositionally biased region" description="Low complexity" evidence="1">
    <location>
        <begin position="483"/>
        <end position="528"/>
    </location>
</feature>
<keyword evidence="4" id="KW-1185">Reference proteome</keyword>
<feature type="region of interest" description="Disordered" evidence="1">
    <location>
        <begin position="35"/>
        <end position="85"/>
    </location>
</feature>
<feature type="region of interest" description="Disordered" evidence="1">
    <location>
        <begin position="1"/>
        <end position="20"/>
    </location>
</feature>
<dbReference type="InterPro" id="IPR028889">
    <property type="entry name" value="USP"/>
</dbReference>
<dbReference type="AlphaFoldDB" id="A0A2C6KJ54"/>
<evidence type="ECO:0000313" key="3">
    <source>
        <dbReference type="EMBL" id="PHJ17587.1"/>
    </source>
</evidence>
<feature type="compositionally biased region" description="Basic and acidic residues" evidence="1">
    <location>
        <begin position="290"/>
        <end position="302"/>
    </location>
</feature>
<dbReference type="SUPFAM" id="SSF54001">
    <property type="entry name" value="Cysteine proteinases"/>
    <property type="match status" value="1"/>
</dbReference>
<feature type="compositionally biased region" description="Polar residues" evidence="1">
    <location>
        <begin position="458"/>
        <end position="467"/>
    </location>
</feature>
<feature type="compositionally biased region" description="Low complexity" evidence="1">
    <location>
        <begin position="124"/>
        <end position="158"/>
    </location>
</feature>
<evidence type="ECO:0000313" key="4">
    <source>
        <dbReference type="Proteomes" id="UP000221165"/>
    </source>
</evidence>
<reference evidence="3 4" key="1">
    <citation type="journal article" date="2017" name="Int. J. Parasitol.">
        <title>The genome of the protozoan parasite Cystoisospora suis and a reverse vaccinology approach to identify vaccine candidates.</title>
        <authorList>
            <person name="Palmieri N."/>
            <person name="Shrestha A."/>
            <person name="Ruttkowski B."/>
            <person name="Beck T."/>
            <person name="Vogl C."/>
            <person name="Tomley F."/>
            <person name="Blake D.P."/>
            <person name="Joachim A."/>
        </authorList>
    </citation>
    <scope>NUCLEOTIDE SEQUENCE [LARGE SCALE GENOMIC DNA]</scope>
    <source>
        <strain evidence="3 4">Wien I</strain>
    </source>
</reference>
<dbReference type="RefSeq" id="XP_067919305.1">
    <property type="nucleotide sequence ID" value="XM_068068723.1"/>
</dbReference>
<feature type="compositionally biased region" description="Low complexity" evidence="1">
    <location>
        <begin position="36"/>
        <end position="85"/>
    </location>
</feature>
<feature type="region of interest" description="Disordered" evidence="1">
    <location>
        <begin position="458"/>
        <end position="665"/>
    </location>
</feature>
<proteinExistence type="predicted"/>